<reference evidence="2 3" key="1">
    <citation type="journal article" date="2013" name="Genome Biol.">
        <title>The genome sequence of the most widely cultivated cacao type and its use to identify candidate genes regulating pod color.</title>
        <authorList>
            <person name="Motamayor J.C."/>
            <person name="Mockaitis K."/>
            <person name="Schmutz J."/>
            <person name="Haiminen N."/>
            <person name="Iii D.L."/>
            <person name="Cornejo O."/>
            <person name="Findley S.D."/>
            <person name="Zheng P."/>
            <person name="Utro F."/>
            <person name="Royaert S."/>
            <person name="Saski C."/>
            <person name="Jenkins J."/>
            <person name="Podicheti R."/>
            <person name="Zhao M."/>
            <person name="Scheffler B.E."/>
            <person name="Stack J.C."/>
            <person name="Feltus F.A."/>
            <person name="Mustiga G.M."/>
            <person name="Amores F."/>
            <person name="Phillips W."/>
            <person name="Marelli J.P."/>
            <person name="May G.D."/>
            <person name="Shapiro H."/>
            <person name="Ma J."/>
            <person name="Bustamante C.D."/>
            <person name="Schnell R.J."/>
            <person name="Main D."/>
            <person name="Gilbert D."/>
            <person name="Parida L."/>
            <person name="Kuhn D.N."/>
        </authorList>
    </citation>
    <scope>NUCLEOTIDE SEQUENCE [LARGE SCALE GENOMIC DNA]</scope>
    <source>
        <strain evidence="3">cv. Matina 1-6</strain>
    </source>
</reference>
<dbReference type="STRING" id="3641.A0A061G8U0"/>
<proteinExistence type="predicted"/>
<dbReference type="eggNOG" id="ENOG502QUBQ">
    <property type="taxonomic scope" value="Eukaryota"/>
</dbReference>
<keyword evidence="3" id="KW-1185">Reference proteome</keyword>
<dbReference type="GO" id="GO:0006285">
    <property type="term" value="P:base-excision repair, AP site formation"/>
    <property type="evidence" value="ECO:0000318"/>
    <property type="project" value="GO_Central"/>
</dbReference>
<evidence type="ECO:0000313" key="2">
    <source>
        <dbReference type="EMBL" id="EOY25838.1"/>
    </source>
</evidence>
<protein>
    <submittedName>
        <fullName evidence="2">Uncharacterized protein isoform 1</fullName>
    </submittedName>
</protein>
<accession>A0A061G8U0</accession>
<dbReference type="PANTHER" id="PTHR10242">
    <property type="entry name" value="8-OXOGUANINE DNA GLYCOSYLASE"/>
    <property type="match status" value="1"/>
</dbReference>
<evidence type="ECO:0000256" key="1">
    <source>
        <dbReference type="SAM" id="MobiDB-lite"/>
    </source>
</evidence>
<sequence>MEKEQEENGNRSQKTMEKEQEENGNRCQKTMVKEQEENGNSSSCCSVLIELPVGEAAAAEGAGPFNLEKAVCSHGLFMMAPNQWDPISRSLSRPLRLLDHHSPPLTVQVRISQPTASTLHLRVYGTRCLSPQHRHSLLNQVSRMLRLSEEEESKVREFRKIVEALHGEEEAAAECLRSFSGRVFRSPTLFEDMVKCILLCNCQFSRTLSMAKALCELQFETQRPFSGVRAAEDDFIPKTPAGNELKRKLRVSKVSMRLEGKFAEPRADHSKSDLQPSQELDEPHAYKGMGSFPSPEELANLDESFLAKRCNLGYRASRILKLAKGIVQGIIQLMQLEEGCKEISLSSYNKLAEQLRQIDGFGPFTCANVLMCMGFYHVIPADSETIRHLKQVHSKSSTMQTVGRDVEGIYAKYAPFQFLAYWAELWHYYEQRFGKLSEMPFCGYKLITASNMKMKATSKRTKVSDRE</sequence>
<dbReference type="AlphaFoldDB" id="A0A061G8U0"/>
<gene>
    <name evidence="2" type="ORF">TCM_027210</name>
</gene>
<dbReference type="GO" id="GO:0005634">
    <property type="term" value="C:nucleus"/>
    <property type="evidence" value="ECO:0000318"/>
    <property type="project" value="GO_Central"/>
</dbReference>
<dbReference type="Gene3D" id="1.10.340.30">
    <property type="entry name" value="Hypothetical protein, domain 2"/>
    <property type="match status" value="1"/>
</dbReference>
<dbReference type="PANTHER" id="PTHR10242:SF4">
    <property type="entry name" value="OS07G0657600 PROTEIN"/>
    <property type="match status" value="1"/>
</dbReference>
<dbReference type="InterPro" id="IPR011257">
    <property type="entry name" value="DNA_glycosylase"/>
</dbReference>
<dbReference type="InterPro" id="IPR052054">
    <property type="entry name" value="Oxidative_DNA_repair_enzyme"/>
</dbReference>
<dbReference type="Gramene" id="EOY25838">
    <property type="protein sequence ID" value="EOY25838"/>
    <property type="gene ID" value="TCM_027210"/>
</dbReference>
<dbReference type="OMA" id="PPIRECK"/>
<evidence type="ECO:0000313" key="3">
    <source>
        <dbReference type="Proteomes" id="UP000026915"/>
    </source>
</evidence>
<dbReference type="Proteomes" id="UP000026915">
    <property type="component" value="Chromosome 6"/>
</dbReference>
<feature type="region of interest" description="Disordered" evidence="1">
    <location>
        <begin position="1"/>
        <end position="35"/>
    </location>
</feature>
<dbReference type="SUPFAM" id="SSF48150">
    <property type="entry name" value="DNA-glycosylase"/>
    <property type="match status" value="1"/>
</dbReference>
<organism evidence="2 3">
    <name type="scientific">Theobroma cacao</name>
    <name type="common">Cacao</name>
    <name type="synonym">Cocoa</name>
    <dbReference type="NCBI Taxonomy" id="3641"/>
    <lineage>
        <taxon>Eukaryota</taxon>
        <taxon>Viridiplantae</taxon>
        <taxon>Streptophyta</taxon>
        <taxon>Embryophyta</taxon>
        <taxon>Tracheophyta</taxon>
        <taxon>Spermatophyta</taxon>
        <taxon>Magnoliopsida</taxon>
        <taxon>eudicotyledons</taxon>
        <taxon>Gunneridae</taxon>
        <taxon>Pentapetalae</taxon>
        <taxon>rosids</taxon>
        <taxon>malvids</taxon>
        <taxon>Malvales</taxon>
        <taxon>Malvaceae</taxon>
        <taxon>Byttnerioideae</taxon>
        <taxon>Theobroma</taxon>
    </lineage>
</organism>
<dbReference type="InParanoid" id="A0A061G8U0"/>
<name>A0A061G8U0_THECC</name>
<dbReference type="EMBL" id="CM001884">
    <property type="protein sequence ID" value="EOY25838.1"/>
    <property type="molecule type" value="Genomic_DNA"/>
</dbReference>
<dbReference type="GO" id="GO:0034039">
    <property type="term" value="F:8-oxo-7,8-dihydroguanine DNA N-glycosylase activity"/>
    <property type="evidence" value="ECO:0000318"/>
    <property type="project" value="GO_Central"/>
</dbReference>
<feature type="compositionally biased region" description="Basic and acidic residues" evidence="1">
    <location>
        <begin position="1"/>
        <end position="24"/>
    </location>
</feature>